<dbReference type="InterPro" id="IPR002068">
    <property type="entry name" value="A-crystallin/Hsp20_dom"/>
</dbReference>
<name>A0A2J8AIY7_9CHLO</name>
<reference evidence="5 6" key="1">
    <citation type="journal article" date="2017" name="Mol. Biol. Evol.">
        <title>The 4-celled Tetrabaena socialis nuclear genome reveals the essential components for genetic control of cell number at the origin of multicellularity in the volvocine lineage.</title>
        <authorList>
            <person name="Featherston J."/>
            <person name="Arakaki Y."/>
            <person name="Hanschen E.R."/>
            <person name="Ferris P.J."/>
            <person name="Michod R.E."/>
            <person name="Olson B.J.S.C."/>
            <person name="Nozaki H."/>
            <person name="Durand P.M."/>
        </authorList>
    </citation>
    <scope>NUCLEOTIDE SEQUENCE [LARGE SCALE GENOMIC DNA]</scope>
    <source>
        <strain evidence="5 6">NIES-571</strain>
    </source>
</reference>
<evidence type="ECO:0000313" key="5">
    <source>
        <dbReference type="EMBL" id="PNH12479.1"/>
    </source>
</evidence>
<keyword evidence="1 5" id="KW-0346">Stress response</keyword>
<dbReference type="Proteomes" id="UP000236333">
    <property type="component" value="Unassembled WGS sequence"/>
</dbReference>
<keyword evidence="6" id="KW-1185">Reference proteome</keyword>
<evidence type="ECO:0000259" key="4">
    <source>
        <dbReference type="PROSITE" id="PS01031"/>
    </source>
</evidence>
<dbReference type="OrthoDB" id="1245404at2759"/>
<dbReference type="AlphaFoldDB" id="A0A2J8AIY7"/>
<comment type="caution">
    <text evidence="5">The sequence shown here is derived from an EMBL/GenBank/DDBJ whole genome shotgun (WGS) entry which is preliminary data.</text>
</comment>
<evidence type="ECO:0000313" key="6">
    <source>
        <dbReference type="Proteomes" id="UP000236333"/>
    </source>
</evidence>
<evidence type="ECO:0000256" key="3">
    <source>
        <dbReference type="RuleBase" id="RU003616"/>
    </source>
</evidence>
<dbReference type="PROSITE" id="PS01031">
    <property type="entry name" value="SHSP"/>
    <property type="match status" value="1"/>
</dbReference>
<sequence length="184" mass="19647">MALTMWNDPFMTEMDRTMNRMLNTFGMGSLFPTTTTRGTTGTDIFRPSTTGALGGTFNIPMDIVETANNFELHADTPGMTPEDVKVELDNGVLTVSGNRKVVREDTTAGGRVWRSERSSYGFSRSFTLPDNANPEGINATIDKGVLCVCIPKKEMPEMPAPKRIAVTGGGGGMKSIGGTAGTTA</sequence>
<gene>
    <name evidence="5" type="ORF">TSOC_000551</name>
</gene>
<dbReference type="EMBL" id="PGGS01000008">
    <property type="protein sequence ID" value="PNH12479.1"/>
    <property type="molecule type" value="Genomic_DNA"/>
</dbReference>
<proteinExistence type="inferred from homology"/>
<evidence type="ECO:0000256" key="2">
    <source>
        <dbReference type="PROSITE-ProRule" id="PRU00285"/>
    </source>
</evidence>
<dbReference type="Gene3D" id="2.60.40.790">
    <property type="match status" value="1"/>
</dbReference>
<dbReference type="InterPro" id="IPR008978">
    <property type="entry name" value="HSP20-like_chaperone"/>
</dbReference>
<evidence type="ECO:0000256" key="1">
    <source>
        <dbReference type="ARBA" id="ARBA00023016"/>
    </source>
</evidence>
<dbReference type="SUPFAM" id="SSF49764">
    <property type="entry name" value="HSP20-like chaperones"/>
    <property type="match status" value="1"/>
</dbReference>
<comment type="similarity">
    <text evidence="2 3">Belongs to the small heat shock protein (HSP20) family.</text>
</comment>
<accession>A0A2J8AIY7</accession>
<protein>
    <submittedName>
        <fullName evidence="5">Heat shock protein, chloroplastic</fullName>
    </submittedName>
</protein>
<dbReference type="CDD" id="cd06464">
    <property type="entry name" value="ACD_sHsps-like"/>
    <property type="match status" value="1"/>
</dbReference>
<dbReference type="InterPro" id="IPR031107">
    <property type="entry name" value="Small_HSP"/>
</dbReference>
<dbReference type="PANTHER" id="PTHR11527">
    <property type="entry name" value="HEAT-SHOCK PROTEIN 20 FAMILY MEMBER"/>
    <property type="match status" value="1"/>
</dbReference>
<feature type="domain" description="SHSP" evidence="4">
    <location>
        <begin position="52"/>
        <end position="167"/>
    </location>
</feature>
<organism evidence="5 6">
    <name type="scientific">Tetrabaena socialis</name>
    <dbReference type="NCBI Taxonomy" id="47790"/>
    <lineage>
        <taxon>Eukaryota</taxon>
        <taxon>Viridiplantae</taxon>
        <taxon>Chlorophyta</taxon>
        <taxon>core chlorophytes</taxon>
        <taxon>Chlorophyceae</taxon>
        <taxon>CS clade</taxon>
        <taxon>Chlamydomonadales</taxon>
        <taxon>Tetrabaenaceae</taxon>
        <taxon>Tetrabaena</taxon>
    </lineage>
</organism>
<dbReference type="Pfam" id="PF00011">
    <property type="entry name" value="HSP20"/>
    <property type="match status" value="1"/>
</dbReference>